<sequence>MELSQLATVQMKVSPRLVAMNHVLELSSMELQQLISQELSENPALEMEDKDVCPRCGAAVEKMVCPHCMTVPKQDDLDRRDTADQALSRDDYFYEEGPSMSRKDPEDDFDPMIRVASEMSLQEHLMRELGAVLRPEQFEIAEFLVGNLDERGFLEVSVEHVAMILERSEEDVQTVLKELQSQEPVGIGARDLKECLLLQIDWLAEQGITHPHARKVIENHLDQLGEHKYSRIAQEMRISSQAVSDTAQFIKKFLNPFPAQGSQAGSAITSGYVLPDVIIAKRGRGFEVDVVESKRIFLRINPLYRELMMRAEQEAASLNDNEKKHIQQYVSRARLFMANIDQRRQTLQRIAAFLVAYQAEYLDKGVRHLRPLTRAMVAVELGVHESTVSRATAAKYIMLPSGEVVPLANFFTPSLSAKDVIKDMIEHENEPLTDEQIAERLSKSGINVARRTVAKYREQLGILPSILR</sequence>
<evidence type="ECO:0000256" key="6">
    <source>
        <dbReference type="ARBA" id="ARBA00023082"/>
    </source>
</evidence>
<dbReference type="GO" id="GO:0016987">
    <property type="term" value="F:sigma factor activity"/>
    <property type="evidence" value="ECO:0007669"/>
    <property type="project" value="UniProtKB-KW"/>
</dbReference>
<evidence type="ECO:0000313" key="11">
    <source>
        <dbReference type="EMBL" id="CAA9226671.1"/>
    </source>
</evidence>
<dbReference type="NCBIfam" id="TIGR02395">
    <property type="entry name" value="rpoN_sigma"/>
    <property type="match status" value="1"/>
</dbReference>
<dbReference type="InterPro" id="IPR038709">
    <property type="entry name" value="RpoN_core-bd_sf"/>
</dbReference>
<accession>A0A6J4HMP7</accession>
<evidence type="ECO:0000259" key="9">
    <source>
        <dbReference type="Pfam" id="PF04552"/>
    </source>
</evidence>
<feature type="domain" description="RNA polymerase sigma factor 54 core-binding" evidence="10">
    <location>
        <begin position="115"/>
        <end position="304"/>
    </location>
</feature>
<dbReference type="PIRSF" id="PIRSF000774">
    <property type="entry name" value="RpoN"/>
    <property type="match status" value="1"/>
</dbReference>
<name>A0A6J4HMP7_9CHLR</name>
<dbReference type="PROSITE" id="PS00718">
    <property type="entry name" value="SIGMA54_2"/>
    <property type="match status" value="1"/>
</dbReference>
<keyword evidence="6" id="KW-0731">Sigma factor</keyword>
<evidence type="ECO:0000256" key="1">
    <source>
        <dbReference type="ARBA" id="ARBA00008798"/>
    </source>
</evidence>
<dbReference type="EMBL" id="CADCTC010000050">
    <property type="protein sequence ID" value="CAA9226671.1"/>
    <property type="molecule type" value="Genomic_DNA"/>
</dbReference>
<keyword evidence="8" id="KW-0804">Transcription</keyword>
<keyword evidence="2" id="KW-0240">DNA-directed RNA polymerase</keyword>
<feature type="domain" description="RNA polymerase sigma factor 54 DNA-binding" evidence="9">
    <location>
        <begin position="324"/>
        <end position="466"/>
    </location>
</feature>
<dbReference type="AlphaFoldDB" id="A0A6J4HMP7"/>
<dbReference type="PROSITE" id="PS50044">
    <property type="entry name" value="SIGMA54_3"/>
    <property type="match status" value="1"/>
</dbReference>
<dbReference type="GO" id="GO:0000428">
    <property type="term" value="C:DNA-directed RNA polymerase complex"/>
    <property type="evidence" value="ECO:0007669"/>
    <property type="project" value="UniProtKB-KW"/>
</dbReference>
<dbReference type="Pfam" id="PF00309">
    <property type="entry name" value="Sigma54_AID"/>
    <property type="match status" value="1"/>
</dbReference>
<evidence type="ECO:0000256" key="3">
    <source>
        <dbReference type="ARBA" id="ARBA00022679"/>
    </source>
</evidence>
<keyword evidence="4" id="KW-0548">Nucleotidyltransferase</keyword>
<dbReference type="PANTHER" id="PTHR32248">
    <property type="entry name" value="RNA POLYMERASE SIGMA-54 FACTOR"/>
    <property type="match status" value="1"/>
</dbReference>
<dbReference type="GO" id="GO:0001216">
    <property type="term" value="F:DNA-binding transcription activator activity"/>
    <property type="evidence" value="ECO:0007669"/>
    <property type="project" value="InterPro"/>
</dbReference>
<dbReference type="Gene3D" id="1.10.10.60">
    <property type="entry name" value="Homeodomain-like"/>
    <property type="match status" value="1"/>
</dbReference>
<evidence type="ECO:0000256" key="4">
    <source>
        <dbReference type="ARBA" id="ARBA00022695"/>
    </source>
</evidence>
<dbReference type="PANTHER" id="PTHR32248:SF4">
    <property type="entry name" value="RNA POLYMERASE SIGMA-54 FACTOR"/>
    <property type="match status" value="1"/>
</dbReference>
<keyword evidence="5" id="KW-0805">Transcription regulation</keyword>
<comment type="similarity">
    <text evidence="1">Belongs to the sigma-54 factor family.</text>
</comment>
<dbReference type="GO" id="GO:0006352">
    <property type="term" value="P:DNA-templated transcription initiation"/>
    <property type="evidence" value="ECO:0007669"/>
    <property type="project" value="InterPro"/>
</dbReference>
<reference evidence="11" key="1">
    <citation type="submission" date="2020-02" db="EMBL/GenBank/DDBJ databases">
        <authorList>
            <person name="Meier V. D."/>
        </authorList>
    </citation>
    <scope>NUCLEOTIDE SEQUENCE</scope>
    <source>
        <strain evidence="11">AVDCRST_MAG77</strain>
    </source>
</reference>
<dbReference type="GO" id="GO:0003677">
    <property type="term" value="F:DNA binding"/>
    <property type="evidence" value="ECO:0007669"/>
    <property type="project" value="UniProtKB-KW"/>
</dbReference>
<evidence type="ECO:0000256" key="8">
    <source>
        <dbReference type="ARBA" id="ARBA00023163"/>
    </source>
</evidence>
<gene>
    <name evidence="11" type="ORF">AVDCRST_MAG77-1003</name>
</gene>
<dbReference type="GO" id="GO:0016779">
    <property type="term" value="F:nucleotidyltransferase activity"/>
    <property type="evidence" value="ECO:0007669"/>
    <property type="project" value="UniProtKB-KW"/>
</dbReference>
<dbReference type="Gene3D" id="1.10.10.1330">
    <property type="entry name" value="RNA polymerase sigma-54 factor, core-binding domain"/>
    <property type="match status" value="1"/>
</dbReference>
<dbReference type="InterPro" id="IPR007046">
    <property type="entry name" value="RNA_pol_sigma_54_core-bd"/>
</dbReference>
<keyword evidence="7" id="KW-0238">DNA-binding</keyword>
<evidence type="ECO:0000256" key="7">
    <source>
        <dbReference type="ARBA" id="ARBA00023125"/>
    </source>
</evidence>
<dbReference type="PRINTS" id="PR00045">
    <property type="entry name" value="SIGMA54FCT"/>
</dbReference>
<proteinExistence type="inferred from homology"/>
<dbReference type="Pfam" id="PF04963">
    <property type="entry name" value="Sigma54_CBD"/>
    <property type="match status" value="1"/>
</dbReference>
<evidence type="ECO:0000256" key="2">
    <source>
        <dbReference type="ARBA" id="ARBA00022478"/>
    </source>
</evidence>
<dbReference type="Pfam" id="PF04552">
    <property type="entry name" value="Sigma54_DBD"/>
    <property type="match status" value="1"/>
</dbReference>
<evidence type="ECO:0000259" key="10">
    <source>
        <dbReference type="Pfam" id="PF04963"/>
    </source>
</evidence>
<keyword evidence="3" id="KW-0808">Transferase</keyword>
<dbReference type="InterPro" id="IPR000394">
    <property type="entry name" value="RNA_pol_sigma_54"/>
</dbReference>
<dbReference type="InterPro" id="IPR007634">
    <property type="entry name" value="RNA_pol_sigma_54_DNA-bd"/>
</dbReference>
<evidence type="ECO:0000256" key="5">
    <source>
        <dbReference type="ARBA" id="ARBA00023015"/>
    </source>
</evidence>
<protein>
    <submittedName>
        <fullName evidence="11">RNA polymerase sigma-54 factor RpoN</fullName>
    </submittedName>
</protein>
<organism evidence="11">
    <name type="scientific">uncultured Chloroflexota bacterium</name>
    <dbReference type="NCBI Taxonomy" id="166587"/>
    <lineage>
        <taxon>Bacteria</taxon>
        <taxon>Bacillati</taxon>
        <taxon>Chloroflexota</taxon>
        <taxon>environmental samples</taxon>
    </lineage>
</organism>